<proteinExistence type="predicted"/>
<dbReference type="InterPro" id="IPR019171">
    <property type="entry name" value="MIX23"/>
</dbReference>
<dbReference type="Pfam" id="PF09774">
    <property type="entry name" value="MIX23"/>
    <property type="match status" value="1"/>
</dbReference>
<gene>
    <name evidence="1" type="ORF">DASB73_031250</name>
</gene>
<dbReference type="AlphaFoldDB" id="A0AAV5RME9"/>
<name>A0AAV5RME9_STABA</name>
<evidence type="ECO:0000313" key="2">
    <source>
        <dbReference type="Proteomes" id="UP001362899"/>
    </source>
</evidence>
<dbReference type="GO" id="GO:0005758">
    <property type="term" value="C:mitochondrial intermembrane space"/>
    <property type="evidence" value="ECO:0007669"/>
    <property type="project" value="InterPro"/>
</dbReference>
<accession>A0AAV5RME9</accession>
<reference evidence="1 2" key="1">
    <citation type="journal article" date="2023" name="Elife">
        <title>Identification of key yeast species and microbe-microbe interactions impacting larval growth of Drosophila in the wild.</title>
        <authorList>
            <person name="Mure A."/>
            <person name="Sugiura Y."/>
            <person name="Maeda R."/>
            <person name="Honda K."/>
            <person name="Sakurai N."/>
            <person name="Takahashi Y."/>
            <person name="Watada M."/>
            <person name="Katoh T."/>
            <person name="Gotoh A."/>
            <person name="Gotoh Y."/>
            <person name="Taniguchi I."/>
            <person name="Nakamura K."/>
            <person name="Hayashi T."/>
            <person name="Katayama T."/>
            <person name="Uemura T."/>
            <person name="Hattori Y."/>
        </authorList>
    </citation>
    <scope>NUCLEOTIDE SEQUENCE [LARGE SCALE GENOMIC DNA]</scope>
    <source>
        <strain evidence="1 2">SB-73</strain>
    </source>
</reference>
<organism evidence="1 2">
    <name type="scientific">Starmerella bacillaris</name>
    <name type="common">Yeast</name>
    <name type="synonym">Candida zemplinina</name>
    <dbReference type="NCBI Taxonomy" id="1247836"/>
    <lineage>
        <taxon>Eukaryota</taxon>
        <taxon>Fungi</taxon>
        <taxon>Dikarya</taxon>
        <taxon>Ascomycota</taxon>
        <taxon>Saccharomycotina</taxon>
        <taxon>Dipodascomycetes</taxon>
        <taxon>Dipodascales</taxon>
        <taxon>Trichomonascaceae</taxon>
        <taxon>Starmerella</taxon>
    </lineage>
</organism>
<evidence type="ECO:0000313" key="1">
    <source>
        <dbReference type="EMBL" id="GMM52162.1"/>
    </source>
</evidence>
<dbReference type="EMBL" id="BTGC01000008">
    <property type="protein sequence ID" value="GMM52162.1"/>
    <property type="molecule type" value="Genomic_DNA"/>
</dbReference>
<dbReference type="Proteomes" id="UP001362899">
    <property type="component" value="Unassembled WGS sequence"/>
</dbReference>
<protein>
    <submittedName>
        <fullName evidence="1">Uncharacterized protein</fullName>
    </submittedName>
</protein>
<keyword evidence="2" id="KW-1185">Reference proteome</keyword>
<comment type="caution">
    <text evidence="1">The sequence shown here is derived from an EMBL/GenBank/DDBJ whole genome shotgun (WGS) entry which is preliminary data.</text>
</comment>
<sequence length="170" mass="18640">MSINYKGRELLSANSCGDGELIAEFLNTSRKASDDNIKNMLGQASCAEVVATVGNEWARRKQVLDFCKNVAAGNNSNSNTKPSNADPQQIASAVSTNISALSEHARDPISFPQTGTDPRLDAYTARDEIQKNRNGPTSMNFSWISTENITEDIIRDSTTQIVRDRCGYNF</sequence>